<evidence type="ECO:0000313" key="2">
    <source>
        <dbReference type="EnsemblPlants" id="PNT66845"/>
    </source>
</evidence>
<dbReference type="EMBL" id="CM000882">
    <property type="protein sequence ID" value="PNT66845.1"/>
    <property type="molecule type" value="Genomic_DNA"/>
</dbReference>
<dbReference type="InParanoid" id="A0A2K2CXT6"/>
<accession>A0A2K2CXT6</accession>
<reference evidence="2" key="3">
    <citation type="submission" date="2018-08" db="UniProtKB">
        <authorList>
            <consortium name="EnsemblPlants"/>
        </authorList>
    </citation>
    <scope>IDENTIFICATION</scope>
    <source>
        <strain evidence="2">cv. Bd21</strain>
    </source>
</reference>
<reference evidence="1 2" key="1">
    <citation type="journal article" date="2010" name="Nature">
        <title>Genome sequencing and analysis of the model grass Brachypodium distachyon.</title>
        <authorList>
            <consortium name="International Brachypodium Initiative"/>
        </authorList>
    </citation>
    <scope>NUCLEOTIDE SEQUENCE [LARGE SCALE GENOMIC DNA]</scope>
    <source>
        <strain evidence="1 2">Bd21</strain>
    </source>
</reference>
<dbReference type="AlphaFoldDB" id="A0A2K2CXT6"/>
<dbReference type="Proteomes" id="UP000008810">
    <property type="component" value="Chromosome 3"/>
</dbReference>
<reference evidence="1" key="2">
    <citation type="submission" date="2017-06" db="EMBL/GenBank/DDBJ databases">
        <title>WGS assembly of Brachypodium distachyon.</title>
        <authorList>
            <consortium name="The International Brachypodium Initiative"/>
            <person name="Lucas S."/>
            <person name="Harmon-Smith M."/>
            <person name="Lail K."/>
            <person name="Tice H."/>
            <person name="Grimwood J."/>
            <person name="Bruce D."/>
            <person name="Barry K."/>
            <person name="Shu S."/>
            <person name="Lindquist E."/>
            <person name="Wang M."/>
            <person name="Pitluck S."/>
            <person name="Vogel J.P."/>
            <person name="Garvin D.F."/>
            <person name="Mockler T.C."/>
            <person name="Schmutz J."/>
            <person name="Rokhsar D."/>
            <person name="Bevan M.W."/>
        </authorList>
    </citation>
    <scope>NUCLEOTIDE SEQUENCE</scope>
    <source>
        <strain evidence="1">Bd21</strain>
    </source>
</reference>
<gene>
    <name evidence="1" type="ORF">BRADI_3g17544v3</name>
</gene>
<organism evidence="1">
    <name type="scientific">Brachypodium distachyon</name>
    <name type="common">Purple false brome</name>
    <name type="synonym">Trachynia distachya</name>
    <dbReference type="NCBI Taxonomy" id="15368"/>
    <lineage>
        <taxon>Eukaryota</taxon>
        <taxon>Viridiplantae</taxon>
        <taxon>Streptophyta</taxon>
        <taxon>Embryophyta</taxon>
        <taxon>Tracheophyta</taxon>
        <taxon>Spermatophyta</taxon>
        <taxon>Magnoliopsida</taxon>
        <taxon>Liliopsida</taxon>
        <taxon>Poales</taxon>
        <taxon>Poaceae</taxon>
        <taxon>BOP clade</taxon>
        <taxon>Pooideae</taxon>
        <taxon>Stipodae</taxon>
        <taxon>Brachypodieae</taxon>
        <taxon>Brachypodium</taxon>
    </lineage>
</organism>
<evidence type="ECO:0000313" key="3">
    <source>
        <dbReference type="Proteomes" id="UP000008810"/>
    </source>
</evidence>
<evidence type="ECO:0000313" key="1">
    <source>
        <dbReference type="EMBL" id="PNT66845.1"/>
    </source>
</evidence>
<dbReference type="EnsemblPlants" id="PNT66845">
    <property type="protein sequence ID" value="PNT66845"/>
    <property type="gene ID" value="BRADI_3g17544v3"/>
</dbReference>
<proteinExistence type="predicted"/>
<keyword evidence="3" id="KW-1185">Reference proteome</keyword>
<name>A0A2K2CXT6_BRADI</name>
<protein>
    <submittedName>
        <fullName evidence="1 2">Uncharacterized protein</fullName>
    </submittedName>
</protein>
<sequence>MPEPVLSKGQPMVAVACSRKKCVDGAAAAVSRKWKKRSPRSKVEHVDEYRDCGSPPAALEENGHNVGERAMEMFRASCRSPASAWWP</sequence>
<dbReference type="Gramene" id="PNT66845">
    <property type="protein sequence ID" value="PNT66845"/>
    <property type="gene ID" value="BRADI_3g17544v3"/>
</dbReference>